<comment type="subcellular location">
    <subcellularLocation>
        <location evidence="1">Cell membrane</location>
        <topology evidence="1">Multi-pass membrane protein</topology>
    </subcellularLocation>
</comment>
<feature type="transmembrane region" description="Helical" evidence="8">
    <location>
        <begin position="169"/>
        <end position="187"/>
    </location>
</feature>
<organism evidence="10 11">
    <name type="scientific">Brevibacterium sandarakinum</name>
    <dbReference type="NCBI Taxonomy" id="629680"/>
    <lineage>
        <taxon>Bacteria</taxon>
        <taxon>Bacillati</taxon>
        <taxon>Actinomycetota</taxon>
        <taxon>Actinomycetes</taxon>
        <taxon>Micrococcales</taxon>
        <taxon>Brevibacteriaceae</taxon>
        <taxon>Brevibacterium</taxon>
    </lineage>
</organism>
<reference evidence="10" key="1">
    <citation type="submission" date="2016-10" db="EMBL/GenBank/DDBJ databases">
        <authorList>
            <person name="Varghese N."/>
            <person name="Submissions S."/>
        </authorList>
    </citation>
    <scope>NUCLEOTIDE SEQUENCE [LARGE SCALE GENOMIC DNA]</scope>
    <source>
        <strain evidence="10">DSM 22082</strain>
    </source>
</reference>
<accession>A0A1H1L0Q3</accession>
<feature type="transmembrane region" description="Helical" evidence="8">
    <location>
        <begin position="93"/>
        <end position="115"/>
    </location>
</feature>
<evidence type="ECO:0000256" key="8">
    <source>
        <dbReference type="SAM" id="Phobius"/>
    </source>
</evidence>
<evidence type="ECO:0000256" key="6">
    <source>
        <dbReference type="ARBA" id="ARBA00023136"/>
    </source>
</evidence>
<evidence type="ECO:0000256" key="3">
    <source>
        <dbReference type="ARBA" id="ARBA00022475"/>
    </source>
</evidence>
<feature type="transmembrane region" description="Helical" evidence="8">
    <location>
        <begin position="315"/>
        <end position="338"/>
    </location>
</feature>
<dbReference type="PANTHER" id="PTHR40074">
    <property type="entry name" value="O-ACETYLTRANSFERASE WECH"/>
    <property type="match status" value="1"/>
</dbReference>
<keyword evidence="11" id="KW-1185">Reference proteome</keyword>
<feature type="transmembrane region" description="Helical" evidence="8">
    <location>
        <begin position="254"/>
        <end position="271"/>
    </location>
</feature>
<feature type="transmembrane region" description="Helical" evidence="8">
    <location>
        <begin position="193"/>
        <end position="211"/>
    </location>
</feature>
<dbReference type="Proteomes" id="UP000199700">
    <property type="component" value="Chromosome"/>
</dbReference>
<dbReference type="STRING" id="629680.SAMN04489751_0021"/>
<dbReference type="GO" id="GO:0005886">
    <property type="term" value="C:plasma membrane"/>
    <property type="evidence" value="ECO:0007669"/>
    <property type="project" value="UniProtKB-SubCell"/>
</dbReference>
<dbReference type="InterPro" id="IPR002656">
    <property type="entry name" value="Acyl_transf_3_dom"/>
</dbReference>
<dbReference type="Pfam" id="PF01757">
    <property type="entry name" value="Acyl_transf_3"/>
    <property type="match status" value="1"/>
</dbReference>
<sequence>MAPLDRIGSENLPPTSTAWMNPARAIAIVAVVAIHSLGTVVEENYASMGPDWWVANGFDSAARWSVPVFIMIAGALALDPARGSQPRRFLSKRVWRIGIPLVFWTAVYVVFRRFYLLPADDGWNPGLAILTGSPFVQLYFLYVLAGLTLLTPFFRLLSVHGSRRLQWGTGLIFLGIGMLDQLASIVFDVGEANIATRFLPMAGFYILGWVLRDVVLSSRGVMLSWLAFAGSIAITIVWAGFGSGEKPWIFPYEYLSPGVVVASVSAYLLLHHHMNTGFRLLHWFYPYSFGVFLLHPLVLYPIRNAMGLPSTVPGVLVHAIAMPIVYTIICVVVTWLAVKIPGVRAVFGEGGPRNPHSKPMPRPPRTMKRAQTPASARKPEPNETRQPDQSPDPGATGG</sequence>
<gene>
    <name evidence="10" type="ORF">SAMN04489751_0021</name>
</gene>
<keyword evidence="3" id="KW-1003">Cell membrane</keyword>
<feature type="transmembrane region" description="Helical" evidence="8">
    <location>
        <begin position="223"/>
        <end position="242"/>
    </location>
</feature>
<dbReference type="RefSeq" id="WP_231938944.1">
    <property type="nucleotide sequence ID" value="NZ_LT629739.1"/>
</dbReference>
<evidence type="ECO:0000256" key="2">
    <source>
        <dbReference type="ARBA" id="ARBA00007400"/>
    </source>
</evidence>
<dbReference type="PANTHER" id="PTHR40074:SF2">
    <property type="entry name" value="O-ACETYLTRANSFERASE WECH"/>
    <property type="match status" value="1"/>
</dbReference>
<evidence type="ECO:0000313" key="11">
    <source>
        <dbReference type="Proteomes" id="UP000199700"/>
    </source>
</evidence>
<feature type="region of interest" description="Disordered" evidence="7">
    <location>
        <begin position="349"/>
        <end position="398"/>
    </location>
</feature>
<feature type="compositionally biased region" description="Basic and acidic residues" evidence="7">
    <location>
        <begin position="377"/>
        <end position="386"/>
    </location>
</feature>
<dbReference type="AlphaFoldDB" id="A0A1H1L0Q3"/>
<feature type="transmembrane region" description="Helical" evidence="8">
    <location>
        <begin position="283"/>
        <end position="303"/>
    </location>
</feature>
<dbReference type="GO" id="GO:0016413">
    <property type="term" value="F:O-acetyltransferase activity"/>
    <property type="evidence" value="ECO:0007669"/>
    <property type="project" value="TreeGrafter"/>
</dbReference>
<keyword evidence="4 8" id="KW-0812">Transmembrane</keyword>
<keyword evidence="6 8" id="KW-0472">Membrane</keyword>
<feature type="transmembrane region" description="Helical" evidence="8">
    <location>
        <begin position="135"/>
        <end position="157"/>
    </location>
</feature>
<evidence type="ECO:0000256" key="7">
    <source>
        <dbReference type="SAM" id="MobiDB-lite"/>
    </source>
</evidence>
<dbReference type="EMBL" id="LT629739">
    <property type="protein sequence ID" value="SDR67957.1"/>
    <property type="molecule type" value="Genomic_DNA"/>
</dbReference>
<protein>
    <submittedName>
        <fullName evidence="10">Surface polysaccharide O-acyltransferase, integral membrane enzyme</fullName>
    </submittedName>
</protein>
<feature type="transmembrane region" description="Helical" evidence="8">
    <location>
        <begin position="61"/>
        <end position="81"/>
    </location>
</feature>
<feature type="domain" description="Acyltransferase 3" evidence="9">
    <location>
        <begin position="18"/>
        <end position="337"/>
    </location>
</feature>
<evidence type="ECO:0000256" key="1">
    <source>
        <dbReference type="ARBA" id="ARBA00004651"/>
    </source>
</evidence>
<evidence type="ECO:0000256" key="5">
    <source>
        <dbReference type="ARBA" id="ARBA00022989"/>
    </source>
</evidence>
<evidence type="ECO:0000313" key="10">
    <source>
        <dbReference type="EMBL" id="SDR67957.1"/>
    </source>
</evidence>
<keyword evidence="5 8" id="KW-1133">Transmembrane helix</keyword>
<feature type="transmembrane region" description="Helical" evidence="8">
    <location>
        <begin position="21"/>
        <end position="41"/>
    </location>
</feature>
<dbReference type="GO" id="GO:0009246">
    <property type="term" value="P:enterobacterial common antigen biosynthetic process"/>
    <property type="evidence" value="ECO:0007669"/>
    <property type="project" value="TreeGrafter"/>
</dbReference>
<evidence type="ECO:0000259" key="9">
    <source>
        <dbReference type="Pfam" id="PF01757"/>
    </source>
</evidence>
<name>A0A1H1L0Q3_BRESA</name>
<proteinExistence type="inferred from homology"/>
<evidence type="ECO:0000256" key="4">
    <source>
        <dbReference type="ARBA" id="ARBA00022692"/>
    </source>
</evidence>
<comment type="similarity">
    <text evidence="2">Belongs to the acyltransferase 3 family.</text>
</comment>